<dbReference type="OrthoDB" id="5864047at2759"/>
<gene>
    <name evidence="2" type="ORF">ACOC_LOCUS9297</name>
</gene>
<evidence type="ECO:0000313" key="4">
    <source>
        <dbReference type="WBParaSite" id="ACOC_0000929601-mRNA-1"/>
    </source>
</evidence>
<dbReference type="AlphaFoldDB" id="A0A0R3PTY0"/>
<organism evidence="4">
    <name type="scientific">Angiostrongylus costaricensis</name>
    <name type="common">Nematode worm</name>
    <dbReference type="NCBI Taxonomy" id="334426"/>
    <lineage>
        <taxon>Eukaryota</taxon>
        <taxon>Metazoa</taxon>
        <taxon>Ecdysozoa</taxon>
        <taxon>Nematoda</taxon>
        <taxon>Chromadorea</taxon>
        <taxon>Rhabditida</taxon>
        <taxon>Rhabditina</taxon>
        <taxon>Rhabditomorpha</taxon>
        <taxon>Strongyloidea</taxon>
        <taxon>Metastrongylidae</taxon>
        <taxon>Angiostrongylus</taxon>
    </lineage>
</organism>
<proteinExistence type="predicted"/>
<keyword evidence="3" id="KW-1185">Reference proteome</keyword>
<reference evidence="2 3" key="2">
    <citation type="submission" date="2018-11" db="EMBL/GenBank/DDBJ databases">
        <authorList>
            <consortium name="Pathogen Informatics"/>
        </authorList>
    </citation>
    <scope>NUCLEOTIDE SEQUENCE [LARGE SCALE GENOMIC DNA]</scope>
    <source>
        <strain evidence="2 3">Costa Rica</strain>
    </source>
</reference>
<protein>
    <submittedName>
        <fullName evidence="4">Myosin_tail_1 domain-containing protein</fullName>
    </submittedName>
</protein>
<name>A0A0R3PTY0_ANGCS</name>
<accession>A0A0R3PTY0</accession>
<feature type="coiled-coil region" evidence="1">
    <location>
        <begin position="5"/>
        <end position="113"/>
    </location>
</feature>
<reference evidence="4" key="1">
    <citation type="submission" date="2017-02" db="UniProtKB">
        <authorList>
            <consortium name="WormBaseParasite"/>
        </authorList>
    </citation>
    <scope>IDENTIFICATION</scope>
</reference>
<evidence type="ECO:0000256" key="1">
    <source>
        <dbReference type="SAM" id="Coils"/>
    </source>
</evidence>
<dbReference type="STRING" id="334426.A0A0R3PTY0"/>
<evidence type="ECO:0000313" key="3">
    <source>
        <dbReference type="Proteomes" id="UP000267027"/>
    </source>
</evidence>
<evidence type="ECO:0000313" key="2">
    <source>
        <dbReference type="EMBL" id="VDM60882.1"/>
    </source>
</evidence>
<dbReference type="WBParaSite" id="ACOC_0000929601-mRNA-1">
    <property type="protein sequence ID" value="ACOC_0000929601-mRNA-1"/>
    <property type="gene ID" value="ACOC_0000929601"/>
</dbReference>
<sequence length="140" mass="16685">ARNKLDQLSRAHEDEEKIVSNLNRKIVALEKQLHEVNDRVHVQRDLENCLHSLRESNAEKEQLVRAKKKLQQENNSFQLNDANIELESVRMVAREMEKRQKKFEMQLAEERAKVEKVGAIILHRAFLKRLVLIRIFSYRF</sequence>
<keyword evidence="1" id="KW-0175">Coiled coil</keyword>
<dbReference type="Proteomes" id="UP000267027">
    <property type="component" value="Unassembled WGS sequence"/>
</dbReference>
<dbReference type="EMBL" id="UYYA01004276">
    <property type="protein sequence ID" value="VDM60882.1"/>
    <property type="molecule type" value="Genomic_DNA"/>
</dbReference>